<feature type="region of interest" description="Disordered" evidence="1">
    <location>
        <begin position="20"/>
        <end position="42"/>
    </location>
</feature>
<dbReference type="Gene3D" id="2.160.10.10">
    <property type="entry name" value="Hexapeptide repeat proteins"/>
    <property type="match status" value="1"/>
</dbReference>
<name>A0A0D1ZIQ5_9EURO</name>
<dbReference type="HOGENOM" id="CLU_1012064_0_0_1"/>
<dbReference type="OrthoDB" id="4117114at2759"/>
<dbReference type="GO" id="GO:0008374">
    <property type="term" value="F:O-acyltransferase activity"/>
    <property type="evidence" value="ECO:0007669"/>
    <property type="project" value="TreeGrafter"/>
</dbReference>
<keyword evidence="3" id="KW-1185">Reference proteome</keyword>
<dbReference type="VEuPathDB" id="FungiDB:PV08_07923"/>
<evidence type="ECO:0000313" key="2">
    <source>
        <dbReference type="EMBL" id="KIW12737.1"/>
    </source>
</evidence>
<dbReference type="GeneID" id="27335006"/>
<dbReference type="EMBL" id="KN847497">
    <property type="protein sequence ID" value="KIW12737.1"/>
    <property type="molecule type" value="Genomic_DNA"/>
</dbReference>
<dbReference type="Proteomes" id="UP000053328">
    <property type="component" value="Unassembled WGS sequence"/>
</dbReference>
<proteinExistence type="predicted"/>
<organism evidence="2 3">
    <name type="scientific">Exophiala spinifera</name>
    <dbReference type="NCBI Taxonomy" id="91928"/>
    <lineage>
        <taxon>Eukaryota</taxon>
        <taxon>Fungi</taxon>
        <taxon>Dikarya</taxon>
        <taxon>Ascomycota</taxon>
        <taxon>Pezizomycotina</taxon>
        <taxon>Eurotiomycetes</taxon>
        <taxon>Chaetothyriomycetidae</taxon>
        <taxon>Chaetothyriales</taxon>
        <taxon>Herpotrichiellaceae</taxon>
        <taxon>Exophiala</taxon>
    </lineage>
</organism>
<reference evidence="2 3" key="1">
    <citation type="submission" date="2015-01" db="EMBL/GenBank/DDBJ databases">
        <title>The Genome Sequence of Exophiala spinifera CBS89968.</title>
        <authorList>
            <consortium name="The Broad Institute Genomics Platform"/>
            <person name="Cuomo C."/>
            <person name="de Hoog S."/>
            <person name="Gorbushina A."/>
            <person name="Stielow B."/>
            <person name="Teixiera M."/>
            <person name="Abouelleil A."/>
            <person name="Chapman S.B."/>
            <person name="Priest M."/>
            <person name="Young S.K."/>
            <person name="Wortman J."/>
            <person name="Nusbaum C."/>
            <person name="Birren B."/>
        </authorList>
    </citation>
    <scope>NUCLEOTIDE SEQUENCE [LARGE SCALE GENOMIC DNA]</scope>
    <source>
        <strain evidence="2 3">CBS 89968</strain>
    </source>
</reference>
<protein>
    <submittedName>
        <fullName evidence="2">Uncharacterized protein</fullName>
    </submittedName>
</protein>
<dbReference type="SUPFAM" id="SSF51161">
    <property type="entry name" value="Trimeric LpxA-like enzymes"/>
    <property type="match status" value="1"/>
</dbReference>
<sequence>MGMAHTGHWIIGLQILTSPQGKGQNARTAGEGRKGDDETRADNVLERPIQAVRAPDSGPPALASTPSSGGQFLISEDVERTRMIAELPYNHLNTGLQRDRDRCSHALAFYNSSRGIPSTTRTQRLLATVFDPSHHLSHMSTQVKGSLGPRATIEVPFKCTYGYNIHISNDVLIGENYNIDDAARVDIGSRTRIGADVTMFTSDFHLDVDGRDGDPRWIASKILIGSNVTIGRGAVICPGVELQRGCVVPAFTTIHGAHLGFTANQGVRPPGLGSH</sequence>
<dbReference type="PANTHER" id="PTHR23416">
    <property type="entry name" value="SIALIC ACID SYNTHASE-RELATED"/>
    <property type="match status" value="1"/>
</dbReference>
<dbReference type="InterPro" id="IPR011004">
    <property type="entry name" value="Trimer_LpxA-like_sf"/>
</dbReference>
<dbReference type="InterPro" id="IPR051159">
    <property type="entry name" value="Hexapeptide_acetyltransf"/>
</dbReference>
<feature type="compositionally biased region" description="Basic and acidic residues" evidence="1">
    <location>
        <begin position="30"/>
        <end position="42"/>
    </location>
</feature>
<dbReference type="STRING" id="91928.A0A0D1ZIQ5"/>
<dbReference type="AlphaFoldDB" id="A0A0D1ZIQ5"/>
<dbReference type="RefSeq" id="XP_016232953.1">
    <property type="nucleotide sequence ID" value="XM_016382250.1"/>
</dbReference>
<evidence type="ECO:0000256" key="1">
    <source>
        <dbReference type="SAM" id="MobiDB-lite"/>
    </source>
</evidence>
<dbReference type="InterPro" id="IPR001451">
    <property type="entry name" value="Hexapep"/>
</dbReference>
<dbReference type="PANTHER" id="PTHR23416:SF76">
    <property type="entry name" value="ZN(II)2CYS6 TRANSCRIPTION FACTOR (EUROFUNG)"/>
    <property type="match status" value="1"/>
</dbReference>
<feature type="region of interest" description="Disordered" evidence="1">
    <location>
        <begin position="51"/>
        <end position="70"/>
    </location>
</feature>
<accession>A0A0D1ZIQ5</accession>
<dbReference type="Pfam" id="PF00132">
    <property type="entry name" value="Hexapep"/>
    <property type="match status" value="1"/>
</dbReference>
<evidence type="ECO:0000313" key="3">
    <source>
        <dbReference type="Proteomes" id="UP000053328"/>
    </source>
</evidence>
<gene>
    <name evidence="2" type="ORF">PV08_07923</name>
</gene>